<comment type="cofactor">
    <cofactor evidence="1">
        <name>FAD</name>
        <dbReference type="ChEBI" id="CHEBI:57692"/>
    </cofactor>
</comment>
<keyword evidence="4" id="KW-0274">FAD</keyword>
<dbReference type="Pfam" id="PF01266">
    <property type="entry name" value="DAO"/>
    <property type="match status" value="1"/>
</dbReference>
<dbReference type="PANTHER" id="PTHR10961">
    <property type="entry name" value="PEROXISOMAL SARCOSINE OXIDASE"/>
    <property type="match status" value="1"/>
</dbReference>
<evidence type="ECO:0000256" key="2">
    <source>
        <dbReference type="ARBA" id="ARBA00010989"/>
    </source>
</evidence>
<organism evidence="7 8">
    <name type="scientific">Hyaloscypha hepaticicola</name>
    <dbReference type="NCBI Taxonomy" id="2082293"/>
    <lineage>
        <taxon>Eukaryota</taxon>
        <taxon>Fungi</taxon>
        <taxon>Dikarya</taxon>
        <taxon>Ascomycota</taxon>
        <taxon>Pezizomycotina</taxon>
        <taxon>Leotiomycetes</taxon>
        <taxon>Helotiales</taxon>
        <taxon>Hyaloscyphaceae</taxon>
        <taxon>Hyaloscypha</taxon>
    </lineage>
</organism>
<evidence type="ECO:0000256" key="4">
    <source>
        <dbReference type="ARBA" id="ARBA00022827"/>
    </source>
</evidence>
<dbReference type="InterPro" id="IPR006076">
    <property type="entry name" value="FAD-dep_OxRdtase"/>
</dbReference>
<evidence type="ECO:0000256" key="3">
    <source>
        <dbReference type="ARBA" id="ARBA00022630"/>
    </source>
</evidence>
<dbReference type="GO" id="GO:0008115">
    <property type="term" value="F:sarcosine oxidase activity"/>
    <property type="evidence" value="ECO:0007669"/>
    <property type="project" value="TreeGrafter"/>
</dbReference>
<keyword evidence="8" id="KW-1185">Reference proteome</keyword>
<dbReference type="PRINTS" id="PR00420">
    <property type="entry name" value="RNGMNOXGNASE"/>
</dbReference>
<evidence type="ECO:0000256" key="1">
    <source>
        <dbReference type="ARBA" id="ARBA00001974"/>
    </source>
</evidence>
<evidence type="ECO:0000313" key="7">
    <source>
        <dbReference type="EMBL" id="PMD16993.1"/>
    </source>
</evidence>
<proteinExistence type="inferred from homology"/>
<accession>A0A2J6PSI5</accession>
<keyword evidence="3" id="KW-0285">Flavoprotein</keyword>
<dbReference type="STRING" id="1745343.A0A2J6PSI5"/>
<dbReference type="Proteomes" id="UP000235672">
    <property type="component" value="Unassembled WGS sequence"/>
</dbReference>
<dbReference type="Gene3D" id="3.30.9.10">
    <property type="entry name" value="D-Amino Acid Oxidase, subunit A, domain 2"/>
    <property type="match status" value="2"/>
</dbReference>
<dbReference type="OrthoDB" id="2219495at2759"/>
<dbReference type="SUPFAM" id="SSF51905">
    <property type="entry name" value="FAD/NAD(P)-binding domain"/>
    <property type="match status" value="1"/>
</dbReference>
<dbReference type="AlphaFoldDB" id="A0A2J6PSI5"/>
<feature type="domain" description="FAD dependent oxidoreductase" evidence="6">
    <location>
        <begin position="12"/>
        <end position="358"/>
    </location>
</feature>
<evidence type="ECO:0000256" key="5">
    <source>
        <dbReference type="ARBA" id="ARBA00023002"/>
    </source>
</evidence>
<dbReference type="InterPro" id="IPR036188">
    <property type="entry name" value="FAD/NAD-bd_sf"/>
</dbReference>
<evidence type="ECO:0000259" key="6">
    <source>
        <dbReference type="Pfam" id="PF01266"/>
    </source>
</evidence>
<dbReference type="EMBL" id="KZ613502">
    <property type="protein sequence ID" value="PMD16993.1"/>
    <property type="molecule type" value="Genomic_DNA"/>
</dbReference>
<evidence type="ECO:0000313" key="8">
    <source>
        <dbReference type="Proteomes" id="UP000235672"/>
    </source>
</evidence>
<sequence>MVSSILAKDQNVLIVGAGLFGLSTALHLAQDGYNNITVIDKESLPNSCSAGNDLNKIVRAEYEDPFYTGLALNAIQEWQTPFWSAYYRSTGYLLTTSLNAPQKACDTIKKSFASIKDHPSIPPGSFSAVDNANDIKEYVPMLVGKMEGWSGYFNRYAGYVRAAKALKYTEMMCLKLGVKFVTGDNGSTKPTHTVLCVGAYIGTLLPSITTQVIAKSWAVAHIQLSPNEAAGMKGCPVVNCRDLGFFFEPDDDTGLIKLSANGAGYTNTVSAAGKSASVPICVNDGMPKEDEELIRRLIQETMPQFSGKELLNKFICWCGDTSDSNYIIDFVPDTEGLLVVAGDSGHAFKMLPVAGKWVERALEKGRQSIERWKWKNTTKGSHEISWRVGKVKDIKDVELSTSKGQV</sequence>
<comment type="similarity">
    <text evidence="2">Belongs to the MSOX/MTOX family.</text>
</comment>
<reference evidence="7 8" key="1">
    <citation type="submission" date="2016-05" db="EMBL/GenBank/DDBJ databases">
        <title>A degradative enzymes factory behind the ericoid mycorrhizal symbiosis.</title>
        <authorList>
            <consortium name="DOE Joint Genome Institute"/>
            <person name="Martino E."/>
            <person name="Morin E."/>
            <person name="Grelet G."/>
            <person name="Kuo A."/>
            <person name="Kohler A."/>
            <person name="Daghino S."/>
            <person name="Barry K."/>
            <person name="Choi C."/>
            <person name="Cichocki N."/>
            <person name="Clum A."/>
            <person name="Copeland A."/>
            <person name="Hainaut M."/>
            <person name="Haridas S."/>
            <person name="Labutti K."/>
            <person name="Lindquist E."/>
            <person name="Lipzen A."/>
            <person name="Khouja H.-R."/>
            <person name="Murat C."/>
            <person name="Ohm R."/>
            <person name="Olson A."/>
            <person name="Spatafora J."/>
            <person name="Veneault-Fourrey C."/>
            <person name="Henrissat B."/>
            <person name="Grigoriev I."/>
            <person name="Martin F."/>
            <person name="Perotto S."/>
        </authorList>
    </citation>
    <scope>NUCLEOTIDE SEQUENCE [LARGE SCALE GENOMIC DNA]</scope>
    <source>
        <strain evidence="7 8">UAMH 7357</strain>
    </source>
</reference>
<dbReference type="Gene3D" id="3.50.50.60">
    <property type="entry name" value="FAD/NAD(P)-binding domain"/>
    <property type="match status" value="2"/>
</dbReference>
<dbReference type="InterPro" id="IPR045170">
    <property type="entry name" value="MTOX"/>
</dbReference>
<protein>
    <submittedName>
        <fullName evidence="7">FAD dependent oxidoreductase</fullName>
    </submittedName>
</protein>
<keyword evidence="5" id="KW-0560">Oxidoreductase</keyword>
<dbReference type="GO" id="GO:0050660">
    <property type="term" value="F:flavin adenine dinucleotide binding"/>
    <property type="evidence" value="ECO:0007669"/>
    <property type="project" value="InterPro"/>
</dbReference>
<dbReference type="PANTHER" id="PTHR10961:SF26">
    <property type="entry name" value="L-SACCHAROPINE OXIDASE"/>
    <property type="match status" value="1"/>
</dbReference>
<name>A0A2J6PSI5_9HELO</name>
<gene>
    <name evidence="7" type="ORF">NA56DRAFT_662604</name>
</gene>
<dbReference type="GO" id="GO:0051698">
    <property type="term" value="F:saccharopine oxidase activity"/>
    <property type="evidence" value="ECO:0007669"/>
    <property type="project" value="TreeGrafter"/>
</dbReference>